<organism evidence="1 2">
    <name type="scientific">Ecytonucleospora hepatopenaei</name>
    <dbReference type="NCBI Taxonomy" id="646526"/>
    <lineage>
        <taxon>Eukaryota</taxon>
        <taxon>Fungi</taxon>
        <taxon>Fungi incertae sedis</taxon>
        <taxon>Microsporidia</taxon>
        <taxon>Enterocytozoonidae</taxon>
        <taxon>Ecytonucleospora</taxon>
    </lineage>
</organism>
<comment type="caution">
    <text evidence="1">The sequence shown here is derived from an EMBL/GenBank/DDBJ whole genome shotgun (WGS) entry which is preliminary data.</text>
</comment>
<dbReference type="STRING" id="646526.A0A1W0E3H1"/>
<proteinExistence type="predicted"/>
<reference evidence="1 2" key="1">
    <citation type="journal article" date="2017" name="Environ. Microbiol.">
        <title>Decay of the glycolytic pathway and adaptation to intranuclear parasitism within Enterocytozoonidae microsporidia.</title>
        <authorList>
            <person name="Wiredu Boakye D."/>
            <person name="Jaroenlak P."/>
            <person name="Prachumwat A."/>
            <person name="Williams T.A."/>
            <person name="Bateman K.S."/>
            <person name="Itsathitphaisarn O."/>
            <person name="Sritunyalucksana K."/>
            <person name="Paszkiewicz K.H."/>
            <person name="Moore K.A."/>
            <person name="Stentiford G.D."/>
            <person name="Williams B.A."/>
        </authorList>
    </citation>
    <scope>NUCLEOTIDE SEQUENCE [LARGE SCALE GENOMIC DNA]</scope>
    <source>
        <strain evidence="1 2">TH1</strain>
    </source>
</reference>
<accession>A0A1W0E3H1</accession>
<evidence type="ECO:0000313" key="2">
    <source>
        <dbReference type="Proteomes" id="UP000192758"/>
    </source>
</evidence>
<dbReference type="Proteomes" id="UP000192758">
    <property type="component" value="Unassembled WGS sequence"/>
</dbReference>
<dbReference type="VEuPathDB" id="MicrosporidiaDB:EHP00_1244"/>
<dbReference type="EMBL" id="MNPJ01000025">
    <property type="protein sequence ID" value="OQS53773.1"/>
    <property type="molecule type" value="Genomic_DNA"/>
</dbReference>
<keyword evidence="2" id="KW-1185">Reference proteome</keyword>
<name>A0A1W0E3H1_9MICR</name>
<sequence length="213" mass="25242">MQRENSCRQKNQTRTSTTLESIEESISAMDSIYDANFGDWIRNETNCKTVAYNIRKYLNTYKSSDFIVVIKWIVKDWTLKSIINLMKHLLTDDLYRNIPSCLDEQNPYTQVYLKNKQMYEYKINIVSGVIYTWNTLFVAEFILATSVNFNEEQRAEYFFNVLEVFNRQKLSEILLQIESKLDNETKDKLIERFTKGGEKRKRTGSILDAMFTH</sequence>
<protein>
    <submittedName>
        <fullName evidence="1">Uncharacterized protein</fullName>
    </submittedName>
</protein>
<evidence type="ECO:0000313" key="1">
    <source>
        <dbReference type="EMBL" id="OQS53773.1"/>
    </source>
</evidence>
<gene>
    <name evidence="1" type="ORF">EHP00_1244</name>
</gene>
<dbReference type="OrthoDB" id="2158148at2759"/>
<dbReference type="AlphaFoldDB" id="A0A1W0E3H1"/>